<feature type="region of interest" description="Disordered" evidence="1">
    <location>
        <begin position="1"/>
        <end position="69"/>
    </location>
</feature>
<sequence>MLARWGSSQLNLGKVREESTKFGDESTKVRDDSTKDRDESSKVRNELPKVEEESSQVGTFTSKPTNGMAGEEMLKEVPFTGKRLRRPETGIKDGFEEMEHEFPFGTFRPEKQN</sequence>
<name>A0ABN8SQT0_9CNID</name>
<evidence type="ECO:0000313" key="3">
    <source>
        <dbReference type="Proteomes" id="UP001159427"/>
    </source>
</evidence>
<proteinExistence type="predicted"/>
<dbReference type="Gene3D" id="6.10.250.1010">
    <property type="match status" value="1"/>
</dbReference>
<evidence type="ECO:0000313" key="2">
    <source>
        <dbReference type="EMBL" id="CAH3193939.1"/>
    </source>
</evidence>
<accession>A0ABN8SQT0</accession>
<reference evidence="2 3" key="1">
    <citation type="submission" date="2022-05" db="EMBL/GenBank/DDBJ databases">
        <authorList>
            <consortium name="Genoscope - CEA"/>
            <person name="William W."/>
        </authorList>
    </citation>
    <scope>NUCLEOTIDE SEQUENCE [LARGE SCALE GENOMIC DNA]</scope>
</reference>
<comment type="caution">
    <text evidence="2">The sequence shown here is derived from an EMBL/GenBank/DDBJ whole genome shotgun (WGS) entry which is preliminary data.</text>
</comment>
<feature type="compositionally biased region" description="Polar residues" evidence="1">
    <location>
        <begin position="55"/>
        <end position="65"/>
    </location>
</feature>
<keyword evidence="3" id="KW-1185">Reference proteome</keyword>
<gene>
    <name evidence="2" type="ORF">PEVE_00026808</name>
</gene>
<dbReference type="Proteomes" id="UP001159427">
    <property type="component" value="Unassembled WGS sequence"/>
</dbReference>
<protein>
    <submittedName>
        <fullName evidence="2">Uncharacterized protein</fullName>
    </submittedName>
</protein>
<feature type="compositionally biased region" description="Basic and acidic residues" evidence="1">
    <location>
        <begin position="14"/>
        <end position="52"/>
    </location>
</feature>
<feature type="non-terminal residue" evidence="2">
    <location>
        <position position="113"/>
    </location>
</feature>
<dbReference type="EMBL" id="CALNXI010003649">
    <property type="protein sequence ID" value="CAH3193939.1"/>
    <property type="molecule type" value="Genomic_DNA"/>
</dbReference>
<feature type="compositionally biased region" description="Polar residues" evidence="1">
    <location>
        <begin position="1"/>
        <end position="11"/>
    </location>
</feature>
<evidence type="ECO:0000256" key="1">
    <source>
        <dbReference type="SAM" id="MobiDB-lite"/>
    </source>
</evidence>
<organism evidence="2 3">
    <name type="scientific">Porites evermanni</name>
    <dbReference type="NCBI Taxonomy" id="104178"/>
    <lineage>
        <taxon>Eukaryota</taxon>
        <taxon>Metazoa</taxon>
        <taxon>Cnidaria</taxon>
        <taxon>Anthozoa</taxon>
        <taxon>Hexacorallia</taxon>
        <taxon>Scleractinia</taxon>
        <taxon>Fungiina</taxon>
        <taxon>Poritidae</taxon>
        <taxon>Porites</taxon>
    </lineage>
</organism>